<dbReference type="Pfam" id="PF00578">
    <property type="entry name" value="AhpC-TSA"/>
    <property type="match status" value="1"/>
</dbReference>
<feature type="chain" id="PRO_5012219026" description="Thioredoxin domain-containing protein" evidence="5">
    <location>
        <begin position="20"/>
        <end position="389"/>
    </location>
</feature>
<evidence type="ECO:0000256" key="4">
    <source>
        <dbReference type="ARBA" id="ARBA00023284"/>
    </source>
</evidence>
<organism evidence="7 8">
    <name type="scientific">Hymenobacter crusticola</name>
    <dbReference type="NCBI Taxonomy" id="1770526"/>
    <lineage>
        <taxon>Bacteria</taxon>
        <taxon>Pseudomonadati</taxon>
        <taxon>Bacteroidota</taxon>
        <taxon>Cytophagia</taxon>
        <taxon>Cytophagales</taxon>
        <taxon>Hymenobacteraceae</taxon>
        <taxon>Hymenobacter</taxon>
    </lineage>
</organism>
<comment type="caution">
    <text evidence="7">The sequence shown here is derived from an EMBL/GenBank/DDBJ whole genome shotgun (WGS) entry which is preliminary data.</text>
</comment>
<dbReference type="GO" id="GO:0016491">
    <property type="term" value="F:oxidoreductase activity"/>
    <property type="evidence" value="ECO:0007669"/>
    <property type="project" value="InterPro"/>
</dbReference>
<dbReference type="PANTHER" id="PTHR42852">
    <property type="entry name" value="THIOL:DISULFIDE INTERCHANGE PROTEIN DSBE"/>
    <property type="match status" value="1"/>
</dbReference>
<dbReference type="InterPro" id="IPR025380">
    <property type="entry name" value="DUF4369"/>
</dbReference>
<keyword evidence="8" id="KW-1185">Reference proteome</keyword>
<sequence>MLLKIYSSLAALGAGMFCAANGLGNVMGAPDASSATGYELRGTLLNAPAGTKVLISDTREGHLIHLDSAYADAQGQFVLRGQVAEPALYRLTVGEKKMLFPLMVPLENGVQLRLTGDVVQLSNSYWLEGSAAAATLLQFRAAQTQASFYYVSAMQEKRLKEGIATSLKSSDLPKPDEGLMQISRDVATAARKKLIQQHPDSYVAAFETTLLMRDGKQRAFTDSMTTAFERTLPASRYTKMLANYQQKTATTTVGQLAPEIKLAAPDGKKVALSSLRGKYVLVDFWASWCGPCRQENPNVIKLYQKYKDKGFEIYSVSLDDSREKWVKAIAADGLPWKQVSDLQGWKSAAGTAYGVDAIPQTFLLDPKGHIVARNLRGADLEAKIASLLR</sequence>
<dbReference type="InterPro" id="IPR036249">
    <property type="entry name" value="Thioredoxin-like_sf"/>
</dbReference>
<dbReference type="InterPro" id="IPR017937">
    <property type="entry name" value="Thioredoxin_CS"/>
</dbReference>
<evidence type="ECO:0000259" key="6">
    <source>
        <dbReference type="PROSITE" id="PS51352"/>
    </source>
</evidence>
<dbReference type="AlphaFoldDB" id="A0A243WGM4"/>
<keyword evidence="2" id="KW-0201">Cytochrome c-type biogenesis</keyword>
<dbReference type="GO" id="GO:0016209">
    <property type="term" value="F:antioxidant activity"/>
    <property type="evidence" value="ECO:0007669"/>
    <property type="project" value="InterPro"/>
</dbReference>
<gene>
    <name evidence="7" type="ORF">BXP70_09100</name>
</gene>
<evidence type="ECO:0000313" key="8">
    <source>
        <dbReference type="Proteomes" id="UP000194873"/>
    </source>
</evidence>
<dbReference type="InterPro" id="IPR013766">
    <property type="entry name" value="Thioredoxin_domain"/>
</dbReference>
<dbReference type="InterPro" id="IPR050553">
    <property type="entry name" value="Thioredoxin_ResA/DsbE_sf"/>
</dbReference>
<dbReference type="SUPFAM" id="SSF52833">
    <property type="entry name" value="Thioredoxin-like"/>
    <property type="match status" value="1"/>
</dbReference>
<proteinExistence type="predicted"/>
<evidence type="ECO:0000313" key="7">
    <source>
        <dbReference type="EMBL" id="OUJ74893.1"/>
    </source>
</evidence>
<dbReference type="Pfam" id="PF14289">
    <property type="entry name" value="DUF4369"/>
    <property type="match status" value="1"/>
</dbReference>
<dbReference type="PROSITE" id="PS00194">
    <property type="entry name" value="THIOREDOXIN_1"/>
    <property type="match status" value="1"/>
</dbReference>
<dbReference type="EMBL" id="MTSE01000003">
    <property type="protein sequence ID" value="OUJ74893.1"/>
    <property type="molecule type" value="Genomic_DNA"/>
</dbReference>
<keyword evidence="5" id="KW-0732">Signal</keyword>
<dbReference type="RefSeq" id="WP_245849573.1">
    <property type="nucleotide sequence ID" value="NZ_MTSE01000003.1"/>
</dbReference>
<keyword evidence="3" id="KW-1015">Disulfide bond</keyword>
<evidence type="ECO:0000256" key="1">
    <source>
        <dbReference type="ARBA" id="ARBA00004196"/>
    </source>
</evidence>
<dbReference type="PANTHER" id="PTHR42852:SF6">
    <property type="entry name" value="THIOL:DISULFIDE INTERCHANGE PROTEIN DSBE"/>
    <property type="match status" value="1"/>
</dbReference>
<feature type="domain" description="Thioredoxin" evidence="6">
    <location>
        <begin position="251"/>
        <end position="389"/>
    </location>
</feature>
<feature type="signal peptide" evidence="5">
    <location>
        <begin position="1"/>
        <end position="19"/>
    </location>
</feature>
<name>A0A243WGM4_9BACT</name>
<dbReference type="GO" id="GO:0017004">
    <property type="term" value="P:cytochrome complex assembly"/>
    <property type="evidence" value="ECO:0007669"/>
    <property type="project" value="UniProtKB-KW"/>
</dbReference>
<dbReference type="Gene3D" id="3.40.30.10">
    <property type="entry name" value="Glutaredoxin"/>
    <property type="match status" value="1"/>
</dbReference>
<keyword evidence="4" id="KW-0676">Redox-active center</keyword>
<dbReference type="GO" id="GO:0030313">
    <property type="term" value="C:cell envelope"/>
    <property type="evidence" value="ECO:0007669"/>
    <property type="project" value="UniProtKB-SubCell"/>
</dbReference>
<dbReference type="Proteomes" id="UP000194873">
    <property type="component" value="Unassembled WGS sequence"/>
</dbReference>
<accession>A0A243WGM4</accession>
<protein>
    <recommendedName>
        <fullName evidence="6">Thioredoxin domain-containing protein</fullName>
    </recommendedName>
</protein>
<evidence type="ECO:0000256" key="5">
    <source>
        <dbReference type="SAM" id="SignalP"/>
    </source>
</evidence>
<dbReference type="CDD" id="cd02966">
    <property type="entry name" value="TlpA_like_family"/>
    <property type="match status" value="1"/>
</dbReference>
<reference evidence="7 8" key="1">
    <citation type="submission" date="2017-01" db="EMBL/GenBank/DDBJ databases">
        <title>A new Hymenobacter.</title>
        <authorList>
            <person name="Liang Y."/>
            <person name="Feng F."/>
        </authorList>
    </citation>
    <scope>NUCLEOTIDE SEQUENCE [LARGE SCALE GENOMIC DNA]</scope>
    <source>
        <strain evidence="7">MIMBbqt21</strain>
    </source>
</reference>
<dbReference type="PROSITE" id="PS51352">
    <property type="entry name" value="THIOREDOXIN_2"/>
    <property type="match status" value="1"/>
</dbReference>
<evidence type="ECO:0000256" key="2">
    <source>
        <dbReference type="ARBA" id="ARBA00022748"/>
    </source>
</evidence>
<dbReference type="InterPro" id="IPR000866">
    <property type="entry name" value="AhpC/TSA"/>
</dbReference>
<comment type="subcellular location">
    <subcellularLocation>
        <location evidence="1">Cell envelope</location>
    </subcellularLocation>
</comment>
<evidence type="ECO:0000256" key="3">
    <source>
        <dbReference type="ARBA" id="ARBA00023157"/>
    </source>
</evidence>